<reference evidence="2" key="2">
    <citation type="submission" date="2018-07" db="EMBL/GenBank/DDBJ databases">
        <authorList>
            <consortium name="NCBI Pathogen Detection Project"/>
        </authorList>
    </citation>
    <scope>NUCLEOTIDE SEQUENCE</scope>
    <source>
        <strain evidence="2">12-2127</strain>
    </source>
</reference>
<dbReference type="Gene3D" id="6.20.150.10">
    <property type="match status" value="1"/>
</dbReference>
<comment type="caution">
    <text evidence="2">The sequence shown here is derived from an EMBL/GenBank/DDBJ whole genome shotgun (WGS) entry which is preliminary data.</text>
</comment>
<dbReference type="Gene3D" id="2.40.50.230">
    <property type="entry name" value="Gp5 N-terminal domain"/>
    <property type="match status" value="1"/>
</dbReference>
<sequence length="207" mass="22258">MSLADEIADLRRRVANMIRRGVVSEVRMGSPVTVRVAIGNITTPFLPWIQTQSGRHMQVSNPPAPGDAVTVLSESGDLRNGQVWPGQNIDASPVPAPSEKHHTIRFDDGTVVRYDREAKSLTITLSEGGTYRITGKGTLDGPVEITDTLTVQGKTQINADTKVKGNIGASEEITDKTGSMSGIRKIYNSHNHPGDSGGTTDNPNQKM</sequence>
<accession>A0A702L044</accession>
<evidence type="ECO:0000256" key="1">
    <source>
        <dbReference type="SAM" id="MobiDB-lite"/>
    </source>
</evidence>
<feature type="region of interest" description="Disordered" evidence="1">
    <location>
        <begin position="173"/>
        <end position="207"/>
    </location>
</feature>
<reference evidence="2" key="1">
    <citation type="journal article" date="2018" name="Genome Biol.">
        <title>SKESA: strategic k-mer extension for scrupulous assemblies.</title>
        <authorList>
            <person name="Souvorov A."/>
            <person name="Agarwala R."/>
            <person name="Lipman D.J."/>
        </authorList>
    </citation>
    <scope>NUCLEOTIDE SEQUENCE</scope>
    <source>
        <strain evidence="2">12-2127</strain>
    </source>
</reference>
<dbReference type="AlphaFoldDB" id="A0A702L044"/>
<dbReference type="InterPro" id="IPR013046">
    <property type="entry name" value="GpV/Gp45"/>
</dbReference>
<gene>
    <name evidence="2" type="ORF">G0D74_04330</name>
</gene>
<dbReference type="NCBIfam" id="TIGR01644">
    <property type="entry name" value="phage_P2_V"/>
    <property type="match status" value="1"/>
</dbReference>
<dbReference type="EMBL" id="DAAMJT010000004">
    <property type="protein sequence ID" value="HAC6950947.1"/>
    <property type="molecule type" value="Genomic_DNA"/>
</dbReference>
<name>A0A702L044_SALER</name>
<organism evidence="2">
    <name type="scientific">Salmonella enterica subsp. salamae</name>
    <dbReference type="NCBI Taxonomy" id="59202"/>
    <lineage>
        <taxon>Bacteria</taxon>
        <taxon>Pseudomonadati</taxon>
        <taxon>Pseudomonadota</taxon>
        <taxon>Gammaproteobacteria</taxon>
        <taxon>Enterobacterales</taxon>
        <taxon>Enterobacteriaceae</taxon>
        <taxon>Salmonella</taxon>
    </lineage>
</organism>
<dbReference type="InterPro" id="IPR037026">
    <property type="entry name" value="Vgr_OB-fold_dom_sf"/>
</dbReference>
<feature type="compositionally biased region" description="Polar residues" evidence="1">
    <location>
        <begin position="198"/>
        <end position="207"/>
    </location>
</feature>
<proteinExistence type="predicted"/>
<evidence type="ECO:0000313" key="2">
    <source>
        <dbReference type="EMBL" id="HAC6950947.1"/>
    </source>
</evidence>
<protein>
    <submittedName>
        <fullName evidence="2">Phage baseplate assembly protein V</fullName>
    </submittedName>
</protein>